<reference evidence="2" key="1">
    <citation type="journal article" date="2024" name="Proc. Natl. Acad. Sci. U.S.A.">
        <title>Extraordinary preservation of gene collinearity over three hundred million years revealed in homosporous lycophytes.</title>
        <authorList>
            <person name="Li C."/>
            <person name="Wickell D."/>
            <person name="Kuo L.Y."/>
            <person name="Chen X."/>
            <person name="Nie B."/>
            <person name="Liao X."/>
            <person name="Peng D."/>
            <person name="Ji J."/>
            <person name="Jenkins J."/>
            <person name="Williams M."/>
            <person name="Shu S."/>
            <person name="Plott C."/>
            <person name="Barry K."/>
            <person name="Rajasekar S."/>
            <person name="Grimwood J."/>
            <person name="Han X."/>
            <person name="Sun S."/>
            <person name="Hou Z."/>
            <person name="He W."/>
            <person name="Dai G."/>
            <person name="Sun C."/>
            <person name="Schmutz J."/>
            <person name="Leebens-Mack J.H."/>
            <person name="Li F.W."/>
            <person name="Wang L."/>
        </authorList>
    </citation>
    <scope>NUCLEOTIDE SEQUENCE [LARGE SCALE GENOMIC DNA]</scope>
    <source>
        <strain evidence="2">cv. PW_Plant_1</strain>
    </source>
</reference>
<evidence type="ECO:0000313" key="2">
    <source>
        <dbReference type="Proteomes" id="UP001162992"/>
    </source>
</evidence>
<proteinExistence type="predicted"/>
<dbReference type="EMBL" id="CM055108">
    <property type="protein sequence ID" value="KAJ7525846.1"/>
    <property type="molecule type" value="Genomic_DNA"/>
</dbReference>
<name>A0ACC2B7V6_DIPCM</name>
<dbReference type="Proteomes" id="UP001162992">
    <property type="component" value="Chromosome 17"/>
</dbReference>
<gene>
    <name evidence="1" type="ORF">O6H91_17G069900</name>
</gene>
<evidence type="ECO:0000313" key="1">
    <source>
        <dbReference type="EMBL" id="KAJ7525846.1"/>
    </source>
</evidence>
<keyword evidence="2" id="KW-1185">Reference proteome</keyword>
<comment type="caution">
    <text evidence="1">The sequence shown here is derived from an EMBL/GenBank/DDBJ whole genome shotgun (WGS) entry which is preliminary data.</text>
</comment>
<sequence>MELSDDGPALKRVDPKLVDLIESEILDRSPGVKWDDIAGLEKAKQAFMEMVILPASRSDLFTGLRKPARGVLLFGPPGNGKTMLAKAVASESQATFFNISASSLTSKWVGEGEKLVRALFTVASVRQPSIIFIDEIDSIMSSRSASEHEASRRLKSEFLVQFDGVMSAGSDRVTVMEGATNRPQELDDALRRRLVKRIYIPLPDSDARRWLLKNLLKGHAFSLPGSDLEKLVQITENYSGSDIHALCEEAAMMPIRELGALVHTINADRVRSLNYTDFIHAMKAIRPSVSRDQILQYEQWNQVFGSN</sequence>
<accession>A0ACC2B7V6</accession>
<organism evidence="1 2">
    <name type="scientific">Diphasiastrum complanatum</name>
    <name type="common">Issler's clubmoss</name>
    <name type="synonym">Lycopodium complanatum</name>
    <dbReference type="NCBI Taxonomy" id="34168"/>
    <lineage>
        <taxon>Eukaryota</taxon>
        <taxon>Viridiplantae</taxon>
        <taxon>Streptophyta</taxon>
        <taxon>Embryophyta</taxon>
        <taxon>Tracheophyta</taxon>
        <taxon>Lycopodiopsida</taxon>
        <taxon>Lycopodiales</taxon>
        <taxon>Lycopodiaceae</taxon>
        <taxon>Lycopodioideae</taxon>
        <taxon>Diphasiastrum</taxon>
    </lineage>
</organism>
<protein>
    <submittedName>
        <fullName evidence="1">Uncharacterized protein</fullName>
    </submittedName>
</protein>